<dbReference type="InterPro" id="IPR013083">
    <property type="entry name" value="Znf_RING/FYVE/PHD"/>
</dbReference>
<keyword evidence="4" id="KW-1185">Reference proteome</keyword>
<dbReference type="InterPro" id="IPR004146">
    <property type="entry name" value="DC1"/>
</dbReference>
<reference evidence="3" key="2">
    <citation type="submission" date="2023-05" db="EMBL/GenBank/DDBJ databases">
        <authorList>
            <person name="Schelkunov M.I."/>
        </authorList>
    </citation>
    <scope>NUCLEOTIDE SEQUENCE</scope>
    <source>
        <strain evidence="3">Hsosn_3</strain>
        <tissue evidence="3">Leaf</tissue>
    </source>
</reference>
<sequence length="185" mass="21037">MKVCSGCEENITGLAYVCKDNQCDFNLHKSCFDLPEQIRHISHSSHPLTLIISPDQNNGFTCDGCHKNGFSFTYNCRICNFDLHPDCASLPKTVKRKDHNHPLTLYYDMNVEFSCDACQEISEGCWLYLCRKCDFGTHTYCVKSNAKPVISNPQLDYYNESEELMAALAAAKIRHKSNVNCLSYI</sequence>
<evidence type="ECO:0000313" key="4">
    <source>
        <dbReference type="Proteomes" id="UP001237642"/>
    </source>
</evidence>
<dbReference type="PANTHER" id="PTHR46288">
    <property type="entry name" value="PHORBOL-ESTER/DAG-TYPE DOMAIN-CONTAINING PROTEIN"/>
    <property type="match status" value="1"/>
</dbReference>
<dbReference type="InterPro" id="IPR046349">
    <property type="entry name" value="C1-like_sf"/>
</dbReference>
<reference evidence="3" key="1">
    <citation type="submission" date="2023-02" db="EMBL/GenBank/DDBJ databases">
        <title>Genome of toxic invasive species Heracleum sosnowskyi carries increased number of genes despite the absence of recent whole-genome duplications.</title>
        <authorList>
            <person name="Schelkunov M."/>
            <person name="Shtratnikova V."/>
            <person name="Makarenko M."/>
            <person name="Klepikova A."/>
            <person name="Omelchenko D."/>
            <person name="Novikova G."/>
            <person name="Obukhova E."/>
            <person name="Bogdanov V."/>
            <person name="Penin A."/>
            <person name="Logacheva M."/>
        </authorList>
    </citation>
    <scope>NUCLEOTIDE SEQUENCE</scope>
    <source>
        <strain evidence="3">Hsosn_3</strain>
        <tissue evidence="3">Leaf</tissue>
    </source>
</reference>
<evidence type="ECO:0000313" key="3">
    <source>
        <dbReference type="EMBL" id="KAK1401298.1"/>
    </source>
</evidence>
<comment type="caution">
    <text evidence="3">The sequence shown here is derived from an EMBL/GenBank/DDBJ whole genome shotgun (WGS) entry which is preliminary data.</text>
</comment>
<evidence type="ECO:0000256" key="1">
    <source>
        <dbReference type="ARBA" id="ARBA00022737"/>
    </source>
</evidence>
<dbReference type="AlphaFoldDB" id="A0AAD8NB83"/>
<dbReference type="Pfam" id="PF03107">
    <property type="entry name" value="C1_2"/>
    <property type="match status" value="2"/>
</dbReference>
<accession>A0AAD8NB83</accession>
<dbReference type="Gene3D" id="3.30.40.10">
    <property type="entry name" value="Zinc/RING finger domain, C3HC4 (zinc finger)"/>
    <property type="match status" value="1"/>
</dbReference>
<organism evidence="3 4">
    <name type="scientific">Heracleum sosnowskyi</name>
    <dbReference type="NCBI Taxonomy" id="360622"/>
    <lineage>
        <taxon>Eukaryota</taxon>
        <taxon>Viridiplantae</taxon>
        <taxon>Streptophyta</taxon>
        <taxon>Embryophyta</taxon>
        <taxon>Tracheophyta</taxon>
        <taxon>Spermatophyta</taxon>
        <taxon>Magnoliopsida</taxon>
        <taxon>eudicotyledons</taxon>
        <taxon>Gunneridae</taxon>
        <taxon>Pentapetalae</taxon>
        <taxon>asterids</taxon>
        <taxon>campanulids</taxon>
        <taxon>Apiales</taxon>
        <taxon>Apiaceae</taxon>
        <taxon>Apioideae</taxon>
        <taxon>apioid superclade</taxon>
        <taxon>Tordylieae</taxon>
        <taxon>Tordyliinae</taxon>
        <taxon>Heracleum</taxon>
    </lineage>
</organism>
<dbReference type="EMBL" id="JAUIZM010000001">
    <property type="protein sequence ID" value="KAK1401298.1"/>
    <property type="molecule type" value="Genomic_DNA"/>
</dbReference>
<gene>
    <name evidence="3" type="ORF">POM88_000903</name>
</gene>
<dbReference type="PANTHER" id="PTHR46288:SF27">
    <property type="entry name" value="CYSTEINE_HISTIDINE-RICH C1 DOMAIN FAMILY PROTEIN"/>
    <property type="match status" value="1"/>
</dbReference>
<dbReference type="SUPFAM" id="SSF57889">
    <property type="entry name" value="Cysteine-rich domain"/>
    <property type="match status" value="2"/>
</dbReference>
<proteinExistence type="predicted"/>
<protein>
    <submittedName>
        <fullName evidence="3">DC1 domain-containing protein</fullName>
    </submittedName>
</protein>
<evidence type="ECO:0000259" key="2">
    <source>
        <dbReference type="Pfam" id="PF03107"/>
    </source>
</evidence>
<dbReference type="Proteomes" id="UP001237642">
    <property type="component" value="Unassembled WGS sequence"/>
</dbReference>
<feature type="domain" description="DC1" evidence="2">
    <location>
        <begin position="98"/>
        <end position="142"/>
    </location>
</feature>
<feature type="domain" description="DC1" evidence="2">
    <location>
        <begin position="42"/>
        <end position="88"/>
    </location>
</feature>
<keyword evidence="1" id="KW-0677">Repeat</keyword>
<name>A0AAD8NB83_9APIA</name>